<gene>
    <name evidence="1" type="ORF">EYF80_018046</name>
</gene>
<dbReference type="Proteomes" id="UP000314294">
    <property type="component" value="Unassembled WGS sequence"/>
</dbReference>
<accession>A0A4Z2I2K3</accession>
<organism evidence="1 2">
    <name type="scientific">Liparis tanakae</name>
    <name type="common">Tanaka's snailfish</name>
    <dbReference type="NCBI Taxonomy" id="230148"/>
    <lineage>
        <taxon>Eukaryota</taxon>
        <taxon>Metazoa</taxon>
        <taxon>Chordata</taxon>
        <taxon>Craniata</taxon>
        <taxon>Vertebrata</taxon>
        <taxon>Euteleostomi</taxon>
        <taxon>Actinopterygii</taxon>
        <taxon>Neopterygii</taxon>
        <taxon>Teleostei</taxon>
        <taxon>Neoteleostei</taxon>
        <taxon>Acanthomorphata</taxon>
        <taxon>Eupercaria</taxon>
        <taxon>Perciformes</taxon>
        <taxon>Cottioidei</taxon>
        <taxon>Cottales</taxon>
        <taxon>Liparidae</taxon>
        <taxon>Liparis</taxon>
    </lineage>
</organism>
<comment type="caution">
    <text evidence="1">The sequence shown here is derived from an EMBL/GenBank/DDBJ whole genome shotgun (WGS) entry which is preliminary data.</text>
</comment>
<name>A0A4Z2I2K3_9TELE</name>
<evidence type="ECO:0000313" key="1">
    <source>
        <dbReference type="EMBL" id="TNN71695.1"/>
    </source>
</evidence>
<proteinExistence type="predicted"/>
<keyword evidence="2" id="KW-1185">Reference proteome</keyword>
<sequence length="67" mass="7794">MYLAVPSMVWQYSAANLDHLEFIDQSGLDMQREKGNLSHLRNARQIHQCEVHDVWGEDFQDSDQSAM</sequence>
<dbReference type="AlphaFoldDB" id="A0A4Z2I2K3"/>
<evidence type="ECO:0000313" key="2">
    <source>
        <dbReference type="Proteomes" id="UP000314294"/>
    </source>
</evidence>
<protein>
    <submittedName>
        <fullName evidence="1">Uncharacterized protein</fullName>
    </submittedName>
</protein>
<dbReference type="EMBL" id="SRLO01000146">
    <property type="protein sequence ID" value="TNN71695.1"/>
    <property type="molecule type" value="Genomic_DNA"/>
</dbReference>
<reference evidence="1 2" key="1">
    <citation type="submission" date="2019-03" db="EMBL/GenBank/DDBJ databases">
        <title>First draft genome of Liparis tanakae, snailfish: a comprehensive survey of snailfish specific genes.</title>
        <authorList>
            <person name="Kim W."/>
            <person name="Song I."/>
            <person name="Jeong J.-H."/>
            <person name="Kim D."/>
            <person name="Kim S."/>
            <person name="Ryu S."/>
            <person name="Song J.Y."/>
            <person name="Lee S.K."/>
        </authorList>
    </citation>
    <scope>NUCLEOTIDE SEQUENCE [LARGE SCALE GENOMIC DNA]</scope>
    <source>
        <tissue evidence="1">Muscle</tissue>
    </source>
</reference>